<proteinExistence type="predicted"/>
<dbReference type="InParanoid" id="E3L1L5"/>
<dbReference type="KEGG" id="pgr:PGTG_16027"/>
<feature type="chain" id="PRO_5003172384" evidence="1">
    <location>
        <begin position="22"/>
        <end position="85"/>
    </location>
</feature>
<keyword evidence="3" id="KW-1185">Reference proteome</keyword>
<protein>
    <submittedName>
        <fullName evidence="2">Uncharacterized protein</fullName>
    </submittedName>
</protein>
<evidence type="ECO:0000313" key="2">
    <source>
        <dbReference type="EMBL" id="EFP90440.2"/>
    </source>
</evidence>
<evidence type="ECO:0000313" key="3">
    <source>
        <dbReference type="Proteomes" id="UP000008783"/>
    </source>
</evidence>
<organism evidence="2 3">
    <name type="scientific">Puccinia graminis f. sp. tritici (strain CRL 75-36-700-3 / race SCCL)</name>
    <name type="common">Black stem rust fungus</name>
    <dbReference type="NCBI Taxonomy" id="418459"/>
    <lineage>
        <taxon>Eukaryota</taxon>
        <taxon>Fungi</taxon>
        <taxon>Dikarya</taxon>
        <taxon>Basidiomycota</taxon>
        <taxon>Pucciniomycotina</taxon>
        <taxon>Pucciniomycetes</taxon>
        <taxon>Pucciniales</taxon>
        <taxon>Pucciniaceae</taxon>
        <taxon>Puccinia</taxon>
    </lineage>
</organism>
<dbReference type="GeneID" id="10530334"/>
<reference evidence="3" key="2">
    <citation type="journal article" date="2011" name="Proc. Natl. Acad. Sci. U.S.A.">
        <title>Obligate biotrophy features unraveled by the genomic analysis of rust fungi.</title>
        <authorList>
            <person name="Duplessis S."/>
            <person name="Cuomo C.A."/>
            <person name="Lin Y.-C."/>
            <person name="Aerts A."/>
            <person name="Tisserant E."/>
            <person name="Veneault-Fourrey C."/>
            <person name="Joly D.L."/>
            <person name="Hacquard S."/>
            <person name="Amselem J."/>
            <person name="Cantarel B.L."/>
            <person name="Chiu R."/>
            <person name="Coutinho P.M."/>
            <person name="Feau N."/>
            <person name="Field M."/>
            <person name="Frey P."/>
            <person name="Gelhaye E."/>
            <person name="Goldberg J."/>
            <person name="Grabherr M.G."/>
            <person name="Kodira C.D."/>
            <person name="Kohler A."/>
            <person name="Kuees U."/>
            <person name="Lindquist E.A."/>
            <person name="Lucas S.M."/>
            <person name="Mago R."/>
            <person name="Mauceli E."/>
            <person name="Morin E."/>
            <person name="Murat C."/>
            <person name="Pangilinan J.L."/>
            <person name="Park R."/>
            <person name="Pearson M."/>
            <person name="Quesneville H."/>
            <person name="Rouhier N."/>
            <person name="Sakthikumar S."/>
            <person name="Salamov A.A."/>
            <person name="Schmutz J."/>
            <person name="Selles B."/>
            <person name="Shapiro H."/>
            <person name="Tanguay P."/>
            <person name="Tuskan G.A."/>
            <person name="Henrissat B."/>
            <person name="Van de Peer Y."/>
            <person name="Rouze P."/>
            <person name="Ellis J.G."/>
            <person name="Dodds P.N."/>
            <person name="Schein J.E."/>
            <person name="Zhong S."/>
            <person name="Hamelin R.C."/>
            <person name="Grigoriev I.V."/>
            <person name="Szabo L.J."/>
            <person name="Martin F."/>
        </authorList>
    </citation>
    <scope>NUCLEOTIDE SEQUENCE [LARGE SCALE GENOMIC DNA]</scope>
    <source>
        <strain evidence="3">CRL 75-36-700-3 / race SCCL</strain>
    </source>
</reference>
<dbReference type="EMBL" id="DS178333">
    <property type="protein sequence ID" value="EFP90440.2"/>
    <property type="molecule type" value="Genomic_DNA"/>
</dbReference>
<gene>
    <name evidence="2" type="ORF">PGTG_16027</name>
</gene>
<accession>E3L1L5</accession>
<dbReference type="OrthoDB" id="10285064at2759"/>
<keyword evidence="1" id="KW-0732">Signal</keyword>
<evidence type="ECO:0000256" key="1">
    <source>
        <dbReference type="SAM" id="SignalP"/>
    </source>
</evidence>
<dbReference type="VEuPathDB" id="FungiDB:PGTG_16027"/>
<dbReference type="AlphaFoldDB" id="E3L1L5"/>
<dbReference type="RefSeq" id="XP_003334859.2">
    <property type="nucleotide sequence ID" value="XM_003334811.2"/>
</dbReference>
<dbReference type="HOGENOM" id="CLU_2559389_0_0_1"/>
<feature type="signal peptide" evidence="1">
    <location>
        <begin position="1"/>
        <end position="21"/>
    </location>
</feature>
<sequence length="85" mass="9289">MNLTKSALLVFLACVCQFAIAKCDKGQVNACATSSGDLYLPKENDPGCRITVSEKHYCCPSNIPKNPTPRLGFAIRLYGCRANNY</sequence>
<dbReference type="Proteomes" id="UP000008783">
    <property type="component" value="Unassembled WGS sequence"/>
</dbReference>
<reference key="1">
    <citation type="submission" date="2007-01" db="EMBL/GenBank/DDBJ databases">
        <title>The Genome Sequence of Puccinia graminis f. sp. tritici Strain CRL 75-36-700-3.</title>
        <authorList>
            <consortium name="The Broad Institute Genome Sequencing Platform"/>
            <person name="Birren B."/>
            <person name="Lander E."/>
            <person name="Galagan J."/>
            <person name="Nusbaum C."/>
            <person name="Devon K."/>
            <person name="Cuomo C."/>
            <person name="Jaffe D."/>
            <person name="Butler J."/>
            <person name="Alvarez P."/>
            <person name="Gnerre S."/>
            <person name="Grabherr M."/>
            <person name="Mauceli E."/>
            <person name="Brockman W."/>
            <person name="Young S."/>
            <person name="LaButti K."/>
            <person name="Sykes S."/>
            <person name="DeCaprio D."/>
            <person name="Crawford M."/>
            <person name="Koehrsen M."/>
            <person name="Engels R."/>
            <person name="Montgomery P."/>
            <person name="Pearson M."/>
            <person name="Howarth C."/>
            <person name="Larson L."/>
            <person name="White J."/>
            <person name="Zeng Q."/>
            <person name="Kodira C."/>
            <person name="Yandava C."/>
            <person name="Alvarado L."/>
            <person name="O'Leary S."/>
            <person name="Szabo L."/>
            <person name="Dean R."/>
            <person name="Schein J."/>
        </authorList>
    </citation>
    <scope>NUCLEOTIDE SEQUENCE</scope>
    <source>
        <strain>CRL 75-36-700-3</strain>
    </source>
</reference>
<name>E3L1L5_PUCGT</name>